<feature type="compositionally biased region" description="Low complexity" evidence="2">
    <location>
        <begin position="101"/>
        <end position="114"/>
    </location>
</feature>
<feature type="compositionally biased region" description="Low complexity" evidence="2">
    <location>
        <begin position="201"/>
        <end position="215"/>
    </location>
</feature>
<feature type="compositionally biased region" description="Basic residues" evidence="2">
    <location>
        <begin position="536"/>
        <end position="546"/>
    </location>
</feature>
<evidence type="ECO:0000313" key="3">
    <source>
        <dbReference type="Proteomes" id="UP000887540"/>
    </source>
</evidence>
<name>A0A914CC50_9BILA</name>
<keyword evidence="1" id="KW-0175">Coiled coil</keyword>
<feature type="compositionally biased region" description="Low complexity" evidence="2">
    <location>
        <begin position="155"/>
        <end position="174"/>
    </location>
</feature>
<feature type="region of interest" description="Disordered" evidence="2">
    <location>
        <begin position="590"/>
        <end position="632"/>
    </location>
</feature>
<dbReference type="WBParaSite" id="ACRNAN_Path_837.g3218.t1">
    <property type="protein sequence ID" value="ACRNAN_Path_837.g3218.t1"/>
    <property type="gene ID" value="ACRNAN_Path_837.g3218"/>
</dbReference>
<feature type="compositionally biased region" description="Low complexity" evidence="2">
    <location>
        <begin position="53"/>
        <end position="68"/>
    </location>
</feature>
<evidence type="ECO:0000256" key="2">
    <source>
        <dbReference type="SAM" id="MobiDB-lite"/>
    </source>
</evidence>
<feature type="compositionally biased region" description="Polar residues" evidence="2">
    <location>
        <begin position="175"/>
        <end position="200"/>
    </location>
</feature>
<feature type="compositionally biased region" description="Basic and acidic residues" evidence="2">
    <location>
        <begin position="463"/>
        <end position="472"/>
    </location>
</feature>
<proteinExistence type="predicted"/>
<keyword evidence="3" id="KW-1185">Reference proteome</keyword>
<feature type="region of interest" description="Disordered" evidence="2">
    <location>
        <begin position="1502"/>
        <end position="1529"/>
    </location>
</feature>
<dbReference type="Proteomes" id="UP000887540">
    <property type="component" value="Unplaced"/>
</dbReference>
<feature type="compositionally biased region" description="Polar residues" evidence="2">
    <location>
        <begin position="81"/>
        <end position="95"/>
    </location>
</feature>
<organism evidence="3 4">
    <name type="scientific">Acrobeloides nanus</name>
    <dbReference type="NCBI Taxonomy" id="290746"/>
    <lineage>
        <taxon>Eukaryota</taxon>
        <taxon>Metazoa</taxon>
        <taxon>Ecdysozoa</taxon>
        <taxon>Nematoda</taxon>
        <taxon>Chromadorea</taxon>
        <taxon>Rhabditida</taxon>
        <taxon>Tylenchina</taxon>
        <taxon>Cephalobomorpha</taxon>
        <taxon>Cephaloboidea</taxon>
        <taxon>Cephalobidae</taxon>
        <taxon>Acrobeloides</taxon>
    </lineage>
</organism>
<evidence type="ECO:0000313" key="4">
    <source>
        <dbReference type="WBParaSite" id="ACRNAN_Path_837.g3218.t1"/>
    </source>
</evidence>
<feature type="region of interest" description="Disordered" evidence="2">
    <location>
        <begin position="155"/>
        <end position="217"/>
    </location>
</feature>
<feature type="region of interest" description="Disordered" evidence="2">
    <location>
        <begin position="53"/>
        <end position="114"/>
    </location>
</feature>
<feature type="coiled-coil region" evidence="1">
    <location>
        <begin position="649"/>
        <end position="676"/>
    </location>
</feature>
<evidence type="ECO:0000256" key="1">
    <source>
        <dbReference type="SAM" id="Coils"/>
    </source>
</evidence>
<feature type="compositionally biased region" description="Polar residues" evidence="2">
    <location>
        <begin position="285"/>
        <end position="300"/>
    </location>
</feature>
<reference evidence="4" key="1">
    <citation type="submission" date="2022-11" db="UniProtKB">
        <authorList>
            <consortium name="WormBaseParasite"/>
        </authorList>
    </citation>
    <scope>IDENTIFICATION</scope>
</reference>
<feature type="region of interest" description="Disordered" evidence="2">
    <location>
        <begin position="362"/>
        <end position="400"/>
    </location>
</feature>
<feature type="region of interest" description="Disordered" evidence="2">
    <location>
        <begin position="520"/>
        <end position="576"/>
    </location>
</feature>
<protein>
    <submittedName>
        <fullName evidence="4">Uncharacterized protein</fullName>
    </submittedName>
</protein>
<accession>A0A914CC50</accession>
<feature type="region of interest" description="Disordered" evidence="2">
    <location>
        <begin position="285"/>
        <end position="305"/>
    </location>
</feature>
<feature type="region of interest" description="Disordered" evidence="2">
    <location>
        <begin position="463"/>
        <end position="484"/>
    </location>
</feature>
<feature type="compositionally biased region" description="Basic and acidic residues" evidence="2">
    <location>
        <begin position="600"/>
        <end position="621"/>
    </location>
</feature>
<sequence length="1570" mass="175913">MNEDLTCNETMPAGDDPDALRRFAPQQSSSQTNVQSVFTPSSLQRLGLQNNTHTSSVNANVSSSNNSSRLQPTDLSRFRRTPSTSIRPESPSPSFSARIAPYSSSTPTTTNSNTSYLIRNSTLSATPSSTANVLFSNLMQDSARFAQQLTSQFQSPNNRYSNTTTNNISNISSSGHSPATSFRSVVQSTPRANNLMRNSVTPTPQTQQQTTNTQQGQSSVINHNYASILNQHQTSHIVNSLGSQVLGASATNTLLRQSFTKPEPQPSIPQTTSQAPQQLLLNQQKSTTLSNPIRSSSTIPPSGRPSDISFLANHILGRTNLGLNDTSFQNPAQNILSTYQAIMPSQTRLEALYRPQVKETIQSGTNSGHATPPAATVAGVNASPSKPSILRRKNDTNGSPVKRLVDREITRPASVSGMASSSPNFMENTGRQTASVLPDSAAISDDSQQYGGTSMMFSSESIEELRSDDSPRKRMRKQQFEAPSVNDKLKMEVNLKPPEIPIWRTGTDQIIGPDGQTIINQTITTPRPFDSPDKGPKKRGRPRKVHTPLPSDQQGYPIGAAPISTTANPAFPDSGTRSVMVDMGPILNPMGAKKRKYTKRPKEINPETGEVIKKPRKEGSGRKKKVPQDEATTQQINEVNMQVVNAVHLQLAKYKVEQEQRERQLAQQQQQQILQQQVKHSTERDRGAQTLVMMQNRYMARVQDSEKIVEVSGVQQLEQAGPSYVQTDSKSGISVEKLSYTNLEAIQKIHFLHEQKSSSNTPDIIHISTSRTTPLSRPYPTLSEETQAAIEEIIKEEMMEEIKMEPLEMDEATKMRKRHDTDDLDAEVQFINEGKEKEFAKAKRAKVIPKSKKLREDVSDFESDSESAMPSFLMDELQNLLLPFPRPISPLVPSCSKQYMLENNSIDDKVGLLKPKVKLNNLNLDYNPRSGHFKTFSDFRQTCEKIRSIPTACTQWATAKKRINKLKEKIRLLRAWKTLKTAQENFTQQHLTIDISKISLDAKNVEPLEEYEPPNSLDQFYEEIERLERRTGRLSIIPPVSSAGDSDLLDVYDTVSDIVDTVSSMDETLLKSATIIEFEEKDILGMPTTPLYIALGEESTSSPKIQRHFYNVVMPKLRLRRRKNHRRKKTISKIDDDIDLGDEMLNTSISDEHEEKSEVEKEEAKKMTGKVELSISQSAESLLKVEEMYKQALSLQERINLRKSEHLTDELRKRLMEVSKQLKQMRFWTKNFVNRMQNGVYASWMDTLDNIQGSCPSDTDQLKYDQMTAFFLEVPSFKSCFKSKKIYDTTGGVTINPSNQMVNFMLQAKSPYFKSSDLADLAKLDGINGVKTMIHEVKSHAITQMKRLEQEYMNIDDLESLCSPYTCAKAIAELIRRFPDDEFIEMSTYDYFSVKDENNGDENEPVTNLVEEFLISGQNLMKNRDIPSKELLASLSEEKKESLLKDAIHHTREMSACILQSMHERSSIMKQCHDALEEAFINLINSSPPPDAIDEFEFLSDSENNRSSDDSGPDEYPGSNSSKPIFKRNGPVRCQGYGITSTSKSLSIQKIFPAGVLATPPSAFEALITL</sequence>